<dbReference type="InterPro" id="IPR024981">
    <property type="entry name" value="DUF3887"/>
</dbReference>
<organism evidence="3 4">
    <name type="scientific">Fulvimonas yonginensis</name>
    <dbReference type="NCBI Taxonomy" id="1495200"/>
    <lineage>
        <taxon>Bacteria</taxon>
        <taxon>Pseudomonadati</taxon>
        <taxon>Pseudomonadota</taxon>
        <taxon>Gammaproteobacteria</taxon>
        <taxon>Lysobacterales</taxon>
        <taxon>Rhodanobacteraceae</taxon>
        <taxon>Fulvimonas</taxon>
    </lineage>
</organism>
<keyword evidence="4" id="KW-1185">Reference proteome</keyword>
<name>A0ABU8JAS5_9GAMM</name>
<dbReference type="Pfam" id="PF13026">
    <property type="entry name" value="DUF3887"/>
    <property type="match status" value="1"/>
</dbReference>
<protein>
    <recommendedName>
        <fullName evidence="2">DUF3887 domain-containing protein</fullName>
    </recommendedName>
</protein>
<gene>
    <name evidence="3" type="ORF">WAT24_06250</name>
</gene>
<accession>A0ABU8JAS5</accession>
<evidence type="ECO:0000256" key="1">
    <source>
        <dbReference type="SAM" id="SignalP"/>
    </source>
</evidence>
<dbReference type="Gene3D" id="3.10.450.590">
    <property type="match status" value="1"/>
</dbReference>
<sequence>MLALRSATLAFACILALGAPPAHASDDCAGKVVALADALVHQDFQGATRDMDGFMKMMMSAEHLSELWNATLHDAGAYVSRGDAAIVASDKDAVAVRVPLRFAHGAAALQAVCKRAEQNHIGSVVLQMQPAG</sequence>
<reference evidence="3 4" key="1">
    <citation type="journal article" date="2014" name="Int. J. Syst. Evol. Microbiol.">
        <title>Fulvimonas yonginensis sp. nov., isolated from greenhouse soil, and emended description of the genus Fulvimonas.</title>
        <authorList>
            <person name="Ahn J.H."/>
            <person name="Kim S.J."/>
            <person name="Weon H.Y."/>
            <person name="Hong S.B."/>
            <person name="Seok S.J."/>
            <person name="Kwon S.W."/>
        </authorList>
    </citation>
    <scope>NUCLEOTIDE SEQUENCE [LARGE SCALE GENOMIC DNA]</scope>
    <source>
        <strain evidence="3 4">KACC 16952</strain>
    </source>
</reference>
<proteinExistence type="predicted"/>
<evidence type="ECO:0000313" key="3">
    <source>
        <dbReference type="EMBL" id="MEI7036354.1"/>
    </source>
</evidence>
<dbReference type="Proteomes" id="UP001381174">
    <property type="component" value="Unassembled WGS sequence"/>
</dbReference>
<comment type="caution">
    <text evidence="3">The sequence shown here is derived from an EMBL/GenBank/DDBJ whole genome shotgun (WGS) entry which is preliminary data.</text>
</comment>
<evidence type="ECO:0000313" key="4">
    <source>
        <dbReference type="Proteomes" id="UP001381174"/>
    </source>
</evidence>
<feature type="chain" id="PRO_5047260323" description="DUF3887 domain-containing protein" evidence="1">
    <location>
        <begin position="25"/>
        <end position="132"/>
    </location>
</feature>
<dbReference type="EMBL" id="JBBBNY010000003">
    <property type="protein sequence ID" value="MEI7036354.1"/>
    <property type="molecule type" value="Genomic_DNA"/>
</dbReference>
<evidence type="ECO:0000259" key="2">
    <source>
        <dbReference type="Pfam" id="PF13026"/>
    </source>
</evidence>
<feature type="signal peptide" evidence="1">
    <location>
        <begin position="1"/>
        <end position="24"/>
    </location>
</feature>
<keyword evidence="1" id="KW-0732">Signal</keyword>
<feature type="domain" description="DUF3887" evidence="2">
    <location>
        <begin position="36"/>
        <end position="112"/>
    </location>
</feature>
<dbReference type="RefSeq" id="WP_336806972.1">
    <property type="nucleotide sequence ID" value="NZ_JBBBNY010000003.1"/>
</dbReference>